<dbReference type="Pfam" id="PF09532">
    <property type="entry name" value="FDF"/>
    <property type="match status" value="1"/>
</dbReference>
<dbReference type="InterPro" id="IPR019050">
    <property type="entry name" value="FDF_dom"/>
</dbReference>
<dbReference type="PANTHER" id="PTHR13612">
    <property type="entry name" value="ENHANCER OF MRNA-DECAPPING PROTEIN 3"/>
    <property type="match status" value="1"/>
</dbReference>
<reference evidence="3" key="2">
    <citation type="submission" date="2023-06" db="EMBL/GenBank/DDBJ databases">
        <authorList>
            <consortium name="Lawrence Berkeley National Laboratory"/>
            <person name="Mondo S.J."/>
            <person name="Hensen N."/>
            <person name="Bonometti L."/>
            <person name="Westerberg I."/>
            <person name="Brannstrom I.O."/>
            <person name="Guillou S."/>
            <person name="Cros-Aarteil S."/>
            <person name="Calhoun S."/>
            <person name="Haridas S."/>
            <person name="Kuo A."/>
            <person name="Pangilinan J."/>
            <person name="Riley R."/>
            <person name="Labutti K."/>
            <person name="Andreopoulos B."/>
            <person name="Lipzen A."/>
            <person name="Chen C."/>
            <person name="Yanf M."/>
            <person name="Daum C."/>
            <person name="Ng V."/>
            <person name="Clum A."/>
            <person name="Steindorff A."/>
            <person name="Ohm R."/>
            <person name="Martin F."/>
            <person name="Silar P."/>
            <person name="Natvig D."/>
            <person name="Lalanne C."/>
            <person name="Gautier V."/>
            <person name="Ament-Velasquez S.L."/>
            <person name="Kruys A."/>
            <person name="Hutchinson M.I."/>
            <person name="Powell A.J."/>
            <person name="Barry K."/>
            <person name="Miller A.N."/>
            <person name="Grigoriev I.V."/>
            <person name="Debuchy R."/>
            <person name="Gladieux P."/>
            <person name="Thoren M.H."/>
            <person name="Johannesson H."/>
        </authorList>
    </citation>
    <scope>NUCLEOTIDE SEQUENCE</scope>
    <source>
        <strain evidence="3">PSN324</strain>
    </source>
</reference>
<gene>
    <name evidence="3" type="ORF">QBC42DRAFT_106616</name>
</gene>
<dbReference type="GO" id="GO:0000932">
    <property type="term" value="C:P-body"/>
    <property type="evidence" value="ECO:0007669"/>
    <property type="project" value="TreeGrafter"/>
</dbReference>
<feature type="compositionally biased region" description="Polar residues" evidence="1">
    <location>
        <begin position="425"/>
        <end position="441"/>
    </location>
</feature>
<feature type="compositionally biased region" description="Pro residues" evidence="1">
    <location>
        <begin position="71"/>
        <end position="94"/>
    </location>
</feature>
<feature type="region of interest" description="Disordered" evidence="1">
    <location>
        <begin position="71"/>
        <end position="96"/>
    </location>
</feature>
<dbReference type="SUPFAM" id="SSF64153">
    <property type="entry name" value="YjeF N-terminal domain-like"/>
    <property type="match status" value="1"/>
</dbReference>
<feature type="domain" description="FDF" evidence="2">
    <location>
        <begin position="294"/>
        <end position="432"/>
    </location>
</feature>
<keyword evidence="4" id="KW-1185">Reference proteome</keyword>
<evidence type="ECO:0000313" key="4">
    <source>
        <dbReference type="Proteomes" id="UP001321749"/>
    </source>
</evidence>
<sequence>MATDFIGLQMEVVLRTPPNIPPLRLKGTVSDVEAGISLTLSNVWCLNTNEWKPRVTISAAEILDISQVPTAPPPQALAPPVAHPPNPAAAPQPPTASVVAQPVLRHAPPPQSAFVDPAILAVGKRPSVAAAATAAASSTLEPHPQPNTSEKRDPGPVAAPSAHASSTSGGLTPTASVSESLKTLKLENRAAAVESVDEDAVAGEPVLEYGQVAAQKRKRPARRSKHPKSTTLEGAAEGSSALPTNTKVAGKGKGWRETPMLENTSSFQPFKSLKKAVGRNANENGWASEDVTDVQEMGDFDFEQELAKFDKSNLFEQMRKDDLIDEADRLVSHNRLPRPKPGTGGGKNYHATENVLDNTPSMTILKKKPGHLAKEPSNDFWNSEADDGIIKNGERVSARDLSMGSRQSSRRGDSGRRSQSRKSSAVPNLQTAGPSKLNASVSHHRGSSLKGSRPSSRLSGRIAGSTDKRKQHSAAAPAAHQEPGFYMTPSNRRIETISPLQMLNIENIAKADIGFTEDIMIENASRGIAEVTLTALSDPAIKVRHAGTVDPSTGVPPPKTVVVLAGNNKSGARAVAAARHLRNKGVNVLVCVVGLERGERDLLEEVHQQVRLYKNLGGRVFNKNDFFEHIRKISMPMLTIDTPRMPLSSLANPTPIMLIVDALLGLAISFEDLRNGDQATVYELVEWANRNEAFVLAVDVPTGIDPSTGLVSVVDGNRLYVKPRYVVSVAAPKKGLLEAMIAAPDDTAEDGADDTVLSALANGGETVLPSDDPVSEWKLFLVDMGLAPVVWKKAGTKMRKGVDFQDRWVVEMRYKGVVGGGNHANGGRAEEEEGEDGI</sequence>
<feature type="region of interest" description="Disordered" evidence="1">
    <location>
        <begin position="331"/>
        <end position="360"/>
    </location>
</feature>
<feature type="compositionally biased region" description="Polar residues" evidence="1">
    <location>
        <begin position="163"/>
        <end position="175"/>
    </location>
</feature>
<dbReference type="EMBL" id="MU865014">
    <property type="protein sequence ID" value="KAK4460326.1"/>
    <property type="molecule type" value="Genomic_DNA"/>
</dbReference>
<dbReference type="GO" id="GO:0031087">
    <property type="term" value="P:deadenylation-independent decapping of nuclear-transcribed mRNA"/>
    <property type="evidence" value="ECO:0007669"/>
    <property type="project" value="TreeGrafter"/>
</dbReference>
<evidence type="ECO:0000259" key="2">
    <source>
        <dbReference type="SMART" id="SM01199"/>
    </source>
</evidence>
<feature type="region of interest" description="Disordered" evidence="1">
    <location>
        <begin position="212"/>
        <end position="259"/>
    </location>
</feature>
<dbReference type="Pfam" id="PF03853">
    <property type="entry name" value="YjeF_N"/>
    <property type="match status" value="1"/>
</dbReference>
<feature type="region of interest" description="Disordered" evidence="1">
    <location>
        <begin position="133"/>
        <end position="175"/>
    </location>
</feature>
<feature type="compositionally biased region" description="Polar residues" evidence="1">
    <location>
        <begin position="449"/>
        <end position="458"/>
    </location>
</feature>
<evidence type="ECO:0000313" key="3">
    <source>
        <dbReference type="EMBL" id="KAK4460326.1"/>
    </source>
</evidence>
<dbReference type="AlphaFoldDB" id="A0AAV9HML2"/>
<reference evidence="3" key="1">
    <citation type="journal article" date="2023" name="Mol. Phylogenet. Evol.">
        <title>Genome-scale phylogeny and comparative genomics of the fungal order Sordariales.</title>
        <authorList>
            <person name="Hensen N."/>
            <person name="Bonometti L."/>
            <person name="Westerberg I."/>
            <person name="Brannstrom I.O."/>
            <person name="Guillou S."/>
            <person name="Cros-Aarteil S."/>
            <person name="Calhoun S."/>
            <person name="Haridas S."/>
            <person name="Kuo A."/>
            <person name="Mondo S."/>
            <person name="Pangilinan J."/>
            <person name="Riley R."/>
            <person name="LaButti K."/>
            <person name="Andreopoulos B."/>
            <person name="Lipzen A."/>
            <person name="Chen C."/>
            <person name="Yan M."/>
            <person name="Daum C."/>
            <person name="Ng V."/>
            <person name="Clum A."/>
            <person name="Steindorff A."/>
            <person name="Ohm R.A."/>
            <person name="Martin F."/>
            <person name="Silar P."/>
            <person name="Natvig D.O."/>
            <person name="Lalanne C."/>
            <person name="Gautier V."/>
            <person name="Ament-Velasquez S.L."/>
            <person name="Kruys A."/>
            <person name="Hutchinson M.I."/>
            <person name="Powell A.J."/>
            <person name="Barry K."/>
            <person name="Miller A.N."/>
            <person name="Grigoriev I.V."/>
            <person name="Debuchy R."/>
            <person name="Gladieux P."/>
            <person name="Hiltunen Thoren M."/>
            <person name="Johannesson H."/>
        </authorList>
    </citation>
    <scope>NUCLEOTIDE SEQUENCE</scope>
    <source>
        <strain evidence="3">PSN324</strain>
    </source>
</reference>
<comment type="caution">
    <text evidence="3">The sequence shown here is derived from an EMBL/GenBank/DDBJ whole genome shotgun (WGS) entry which is preliminary data.</text>
</comment>
<dbReference type="GO" id="GO:0033962">
    <property type="term" value="P:P-body assembly"/>
    <property type="evidence" value="ECO:0007669"/>
    <property type="project" value="TreeGrafter"/>
</dbReference>
<accession>A0AAV9HML2</accession>
<feature type="region of interest" description="Disordered" evidence="1">
    <location>
        <begin position="394"/>
        <end position="486"/>
    </location>
</feature>
<dbReference type="InterPro" id="IPR036652">
    <property type="entry name" value="YjeF_N_dom_sf"/>
</dbReference>
<organism evidence="3 4">
    <name type="scientific">Cladorrhinum samala</name>
    <dbReference type="NCBI Taxonomy" id="585594"/>
    <lineage>
        <taxon>Eukaryota</taxon>
        <taxon>Fungi</taxon>
        <taxon>Dikarya</taxon>
        <taxon>Ascomycota</taxon>
        <taxon>Pezizomycotina</taxon>
        <taxon>Sordariomycetes</taxon>
        <taxon>Sordariomycetidae</taxon>
        <taxon>Sordariales</taxon>
        <taxon>Podosporaceae</taxon>
        <taxon>Cladorrhinum</taxon>
    </lineage>
</organism>
<feature type="compositionally biased region" description="Basic residues" evidence="1">
    <location>
        <begin position="215"/>
        <end position="228"/>
    </location>
</feature>
<dbReference type="Gene3D" id="3.40.50.10260">
    <property type="entry name" value="YjeF N-terminal domain"/>
    <property type="match status" value="1"/>
</dbReference>
<dbReference type="PANTHER" id="PTHR13612:SF0">
    <property type="entry name" value="ENHANCER OF MRNA-DECAPPING PROTEIN 3"/>
    <property type="match status" value="1"/>
</dbReference>
<dbReference type="InterPro" id="IPR004443">
    <property type="entry name" value="YjeF_N_dom"/>
</dbReference>
<evidence type="ECO:0000256" key="1">
    <source>
        <dbReference type="SAM" id="MobiDB-lite"/>
    </source>
</evidence>
<dbReference type="Proteomes" id="UP001321749">
    <property type="component" value="Unassembled WGS sequence"/>
</dbReference>
<dbReference type="GO" id="GO:0003729">
    <property type="term" value="F:mRNA binding"/>
    <property type="evidence" value="ECO:0007669"/>
    <property type="project" value="TreeGrafter"/>
</dbReference>
<protein>
    <submittedName>
        <fullName evidence="3">YjeF-related protein N-terminus-domain-containing protein</fullName>
    </submittedName>
</protein>
<name>A0AAV9HML2_9PEZI</name>
<proteinExistence type="predicted"/>
<dbReference type="FunFam" id="3.40.50.10260:FF:000007">
    <property type="entry name" value="YjeF N-terminal domain-like protein"/>
    <property type="match status" value="1"/>
</dbReference>
<dbReference type="SMART" id="SM01199">
    <property type="entry name" value="FDF"/>
    <property type="match status" value="1"/>
</dbReference>